<evidence type="ECO:0000313" key="3">
    <source>
        <dbReference type="EMBL" id="MBZ0155700.1"/>
    </source>
</evidence>
<proteinExistence type="predicted"/>
<dbReference type="SMART" id="SM00267">
    <property type="entry name" value="GGDEF"/>
    <property type="match status" value="1"/>
</dbReference>
<comment type="caution">
    <text evidence="3">The sequence shown here is derived from an EMBL/GenBank/DDBJ whole genome shotgun (WGS) entry which is preliminary data.</text>
</comment>
<dbReference type="PROSITE" id="PS50887">
    <property type="entry name" value="GGDEF"/>
    <property type="match status" value="1"/>
</dbReference>
<dbReference type="AlphaFoldDB" id="A0A953M0V5"/>
<sequence>MKTVVTITRDLVLTSVVERLLSDSYRILLFSSLQASLDYIYNSLPDVLVVEIGAEDTQTVSLLNGLKADPSFGHLPVLAVISDCCTLPGGDFLIVDDFVRHTCLETDLRTRIELCISRAERVVEVNPLTRLPGNITISKQLQKRLDAGEIFGLAYADLDHFKPYNDRYGFSRGDEVLKMLGRLILNSVKEKQPLGSFVGHIGGDDFIYIMDYSDIEAVSHIIGSNFDRIIPTFYDAEDRARGYIESVDREGEARTFPLISLSIGITHNKFRKFTHYGEMAEVASEMKKYAKSIKGSCCKMDRRRYDRTGEVCP</sequence>
<reference evidence="3" key="2">
    <citation type="submission" date="2021-08" db="EMBL/GenBank/DDBJ databases">
        <authorList>
            <person name="Dalcin Martins P."/>
        </authorList>
    </citation>
    <scope>NUCLEOTIDE SEQUENCE</scope>
    <source>
        <strain evidence="3">MAG_39</strain>
    </source>
</reference>
<dbReference type="NCBIfam" id="TIGR00254">
    <property type="entry name" value="GGDEF"/>
    <property type="match status" value="1"/>
</dbReference>
<organism evidence="3 4">
    <name type="scientific">Candidatus Nitrobium versatile</name>
    <dbReference type="NCBI Taxonomy" id="2884831"/>
    <lineage>
        <taxon>Bacteria</taxon>
        <taxon>Pseudomonadati</taxon>
        <taxon>Nitrospirota</taxon>
        <taxon>Nitrospiria</taxon>
        <taxon>Nitrospirales</taxon>
        <taxon>Nitrospiraceae</taxon>
        <taxon>Candidatus Nitrobium</taxon>
    </lineage>
</organism>
<evidence type="ECO:0000313" key="4">
    <source>
        <dbReference type="Proteomes" id="UP000705867"/>
    </source>
</evidence>
<dbReference type="Proteomes" id="UP000705867">
    <property type="component" value="Unassembled WGS sequence"/>
</dbReference>
<dbReference type="SUPFAM" id="SSF55073">
    <property type="entry name" value="Nucleotide cyclase"/>
    <property type="match status" value="1"/>
</dbReference>
<dbReference type="PANTHER" id="PTHR45138">
    <property type="entry name" value="REGULATORY COMPONENTS OF SENSORY TRANSDUCTION SYSTEM"/>
    <property type="match status" value="1"/>
</dbReference>
<dbReference type="GO" id="GO:0043709">
    <property type="term" value="P:cell adhesion involved in single-species biofilm formation"/>
    <property type="evidence" value="ECO:0007669"/>
    <property type="project" value="TreeGrafter"/>
</dbReference>
<dbReference type="PANTHER" id="PTHR45138:SF25">
    <property type="entry name" value="GGDEF DOMAIN PROTEIN"/>
    <property type="match status" value="1"/>
</dbReference>
<accession>A0A953M0V5</accession>
<dbReference type="GO" id="GO:0005886">
    <property type="term" value="C:plasma membrane"/>
    <property type="evidence" value="ECO:0007669"/>
    <property type="project" value="TreeGrafter"/>
</dbReference>
<dbReference type="InterPro" id="IPR050469">
    <property type="entry name" value="Diguanylate_Cyclase"/>
</dbReference>
<dbReference type="GO" id="GO:1902201">
    <property type="term" value="P:negative regulation of bacterial-type flagellum-dependent cell motility"/>
    <property type="evidence" value="ECO:0007669"/>
    <property type="project" value="TreeGrafter"/>
</dbReference>
<dbReference type="Pfam" id="PF00990">
    <property type="entry name" value="GGDEF"/>
    <property type="match status" value="1"/>
</dbReference>
<reference evidence="3" key="1">
    <citation type="journal article" date="2021" name="bioRxiv">
        <title>Unraveling nitrogen, sulfur and carbon metabolic pathways and microbial community transcriptional responses to substrate deprivation and toxicity stresses in a bioreactor mimicking anoxic brackish coastal sediment conditions.</title>
        <authorList>
            <person name="Martins P.D."/>
            <person name="Echeveste M.J."/>
            <person name="Arshad A."/>
            <person name="Kurth J."/>
            <person name="Ouboter H."/>
            <person name="Jetten M.S.M."/>
            <person name="Welte C.U."/>
        </authorList>
    </citation>
    <scope>NUCLEOTIDE SEQUENCE</scope>
    <source>
        <strain evidence="3">MAG_39</strain>
    </source>
</reference>
<keyword evidence="3" id="KW-0808">Transferase</keyword>
<dbReference type="EMBL" id="JAIOIV010000043">
    <property type="protein sequence ID" value="MBZ0155700.1"/>
    <property type="molecule type" value="Genomic_DNA"/>
</dbReference>
<protein>
    <recommendedName>
        <fullName evidence="1">diguanylate cyclase</fullName>
        <ecNumber evidence="1">2.7.7.65</ecNumber>
    </recommendedName>
</protein>
<evidence type="ECO:0000256" key="1">
    <source>
        <dbReference type="ARBA" id="ARBA00012528"/>
    </source>
</evidence>
<dbReference type="GO" id="GO:0052621">
    <property type="term" value="F:diguanylate cyclase activity"/>
    <property type="evidence" value="ECO:0007669"/>
    <property type="project" value="UniProtKB-EC"/>
</dbReference>
<dbReference type="InterPro" id="IPR043128">
    <property type="entry name" value="Rev_trsase/Diguanyl_cyclase"/>
</dbReference>
<dbReference type="InterPro" id="IPR029787">
    <property type="entry name" value="Nucleotide_cyclase"/>
</dbReference>
<dbReference type="InterPro" id="IPR000160">
    <property type="entry name" value="GGDEF_dom"/>
</dbReference>
<name>A0A953M0V5_9BACT</name>
<dbReference type="CDD" id="cd01949">
    <property type="entry name" value="GGDEF"/>
    <property type="match status" value="1"/>
</dbReference>
<gene>
    <name evidence="3" type="ORF">K8I29_05725</name>
</gene>
<evidence type="ECO:0000259" key="2">
    <source>
        <dbReference type="PROSITE" id="PS50887"/>
    </source>
</evidence>
<dbReference type="Gene3D" id="3.30.70.270">
    <property type="match status" value="1"/>
</dbReference>
<keyword evidence="3" id="KW-0548">Nucleotidyltransferase</keyword>
<dbReference type="EC" id="2.7.7.65" evidence="1"/>
<feature type="domain" description="GGDEF" evidence="2">
    <location>
        <begin position="149"/>
        <end position="302"/>
    </location>
</feature>